<keyword evidence="3" id="KW-1185">Reference proteome</keyword>
<sequence>MATATLEKLVSVPRYSTLRVAESADASVHWCHMHADLAAAPGRACFKPALVADILQYQGQLADRLRRERSLGDATLRHVVLASDCDAFNLGGDLEYFCDAIRRQDRPALLHYARQCVRGVHAFHAGLDAGAHSIALVQGDALGGGFEAALSCHTIVAEEGVGMGLPEVLFDLFPGMGAYSFLCKRIPPHKAEQLMLSGDVLSSEELHKMGLVDVLAPRGQGVQAVEDVIRGNRRIPHARSAMHKVRAMAQPVTLEEMMAITEVWVDTALQLGEKSMRTMERLVRAQYRRHGEHAAAQA</sequence>
<gene>
    <name evidence="2" type="ORF">H9L17_00260</name>
</gene>
<reference evidence="2 3" key="1">
    <citation type="submission" date="2020-08" db="EMBL/GenBank/DDBJ databases">
        <title>Genome sequence of Thermomonas brevis KACC 16975T.</title>
        <authorList>
            <person name="Hyun D.-W."/>
            <person name="Bae J.-W."/>
        </authorList>
    </citation>
    <scope>NUCLEOTIDE SEQUENCE [LARGE SCALE GENOMIC DNA]</scope>
    <source>
        <strain evidence="2 3">KACC 16975</strain>
    </source>
</reference>
<dbReference type="GO" id="GO:0006635">
    <property type="term" value="P:fatty acid beta-oxidation"/>
    <property type="evidence" value="ECO:0007669"/>
    <property type="project" value="TreeGrafter"/>
</dbReference>
<dbReference type="KEGG" id="tbv:H9L17_00260"/>
<comment type="similarity">
    <text evidence="1">Belongs to the enoyl-CoA hydratase/isomerase family.</text>
</comment>
<protein>
    <submittedName>
        <fullName evidence="2">Crotonase/enoyl-CoA hydratase family protein</fullName>
    </submittedName>
</protein>
<dbReference type="SUPFAM" id="SSF52096">
    <property type="entry name" value="ClpP/crotonase"/>
    <property type="match status" value="1"/>
</dbReference>
<proteinExistence type="inferred from homology"/>
<evidence type="ECO:0000256" key="1">
    <source>
        <dbReference type="ARBA" id="ARBA00005254"/>
    </source>
</evidence>
<dbReference type="Pfam" id="PF00378">
    <property type="entry name" value="ECH_1"/>
    <property type="match status" value="1"/>
</dbReference>
<dbReference type="Gene3D" id="3.90.226.10">
    <property type="entry name" value="2-enoyl-CoA Hydratase, Chain A, domain 1"/>
    <property type="match status" value="1"/>
</dbReference>
<dbReference type="AlphaFoldDB" id="A0A7G9QTJ0"/>
<dbReference type="PANTHER" id="PTHR11941">
    <property type="entry name" value="ENOYL-COA HYDRATASE-RELATED"/>
    <property type="match status" value="1"/>
</dbReference>
<dbReference type="Gene3D" id="6.20.390.30">
    <property type="match status" value="1"/>
</dbReference>
<dbReference type="RefSeq" id="WP_187570429.1">
    <property type="nucleotide sequence ID" value="NZ_CP060711.1"/>
</dbReference>
<dbReference type="PANTHER" id="PTHR11941:SF54">
    <property type="entry name" value="ENOYL-COA HYDRATASE, MITOCHONDRIAL"/>
    <property type="match status" value="1"/>
</dbReference>
<dbReference type="NCBIfam" id="NF006452">
    <property type="entry name" value="PRK08788.1"/>
    <property type="match status" value="1"/>
</dbReference>
<dbReference type="CDD" id="cd06558">
    <property type="entry name" value="crotonase-like"/>
    <property type="match status" value="1"/>
</dbReference>
<dbReference type="Proteomes" id="UP000515977">
    <property type="component" value="Chromosome"/>
</dbReference>
<evidence type="ECO:0000313" key="3">
    <source>
        <dbReference type="Proteomes" id="UP000515977"/>
    </source>
</evidence>
<dbReference type="InterPro" id="IPR001753">
    <property type="entry name" value="Enoyl-CoA_hydra/iso"/>
</dbReference>
<dbReference type="GO" id="GO:0003824">
    <property type="term" value="F:catalytic activity"/>
    <property type="evidence" value="ECO:0007669"/>
    <property type="project" value="UniProtKB-ARBA"/>
</dbReference>
<evidence type="ECO:0000313" key="2">
    <source>
        <dbReference type="EMBL" id="QNN46665.1"/>
    </source>
</evidence>
<dbReference type="InterPro" id="IPR029045">
    <property type="entry name" value="ClpP/crotonase-like_dom_sf"/>
</dbReference>
<organism evidence="2 3">
    <name type="scientific">Thermomonas brevis</name>
    <dbReference type="NCBI Taxonomy" id="215691"/>
    <lineage>
        <taxon>Bacteria</taxon>
        <taxon>Pseudomonadati</taxon>
        <taxon>Pseudomonadota</taxon>
        <taxon>Gammaproteobacteria</taxon>
        <taxon>Lysobacterales</taxon>
        <taxon>Lysobacteraceae</taxon>
        <taxon>Thermomonas</taxon>
    </lineage>
</organism>
<dbReference type="EMBL" id="CP060711">
    <property type="protein sequence ID" value="QNN46665.1"/>
    <property type="molecule type" value="Genomic_DNA"/>
</dbReference>
<name>A0A7G9QTJ0_9GAMM</name>
<accession>A0A7G9QTJ0</accession>